<keyword evidence="1" id="KW-1133">Transmembrane helix</keyword>
<evidence type="ECO:0000313" key="2">
    <source>
        <dbReference type="EMBL" id="KAF0725927.1"/>
    </source>
</evidence>
<comment type="caution">
    <text evidence="2">The sequence shown here is derived from an EMBL/GenBank/DDBJ whole genome shotgun (WGS) entry which is preliminary data.</text>
</comment>
<evidence type="ECO:0000256" key="1">
    <source>
        <dbReference type="SAM" id="Phobius"/>
    </source>
</evidence>
<sequence>MVPLAGICGATTCGPSSHANLDVGWFPHMRRLPLQPRLAVPVQRRVVYQAHGAHERSVKYMYLDRYFLAMAYLPVFIIMLSDILPELWCIVSVFGFILDAAFKDIMEHMEDVEERIHEEANKKALNHD</sequence>
<dbReference type="EMBL" id="VJMJ01000230">
    <property type="protein sequence ID" value="KAF0725927.1"/>
    <property type="molecule type" value="Genomic_DNA"/>
</dbReference>
<accession>A0A6G0WF10</accession>
<keyword evidence="1" id="KW-0812">Transmembrane</keyword>
<gene>
    <name evidence="2" type="ORF">Ae201684_015697</name>
</gene>
<organism evidence="2 3">
    <name type="scientific">Aphanomyces euteiches</name>
    <dbReference type="NCBI Taxonomy" id="100861"/>
    <lineage>
        <taxon>Eukaryota</taxon>
        <taxon>Sar</taxon>
        <taxon>Stramenopiles</taxon>
        <taxon>Oomycota</taxon>
        <taxon>Saprolegniomycetes</taxon>
        <taxon>Saprolegniales</taxon>
        <taxon>Verrucalvaceae</taxon>
        <taxon>Aphanomyces</taxon>
    </lineage>
</organism>
<dbReference type="Proteomes" id="UP000481153">
    <property type="component" value="Unassembled WGS sequence"/>
</dbReference>
<feature type="transmembrane region" description="Helical" evidence="1">
    <location>
        <begin position="71"/>
        <end position="98"/>
    </location>
</feature>
<name>A0A6G0WF10_9STRA</name>
<keyword evidence="1" id="KW-0472">Membrane</keyword>
<dbReference type="AlphaFoldDB" id="A0A6G0WF10"/>
<keyword evidence="3" id="KW-1185">Reference proteome</keyword>
<proteinExistence type="predicted"/>
<evidence type="ECO:0000313" key="3">
    <source>
        <dbReference type="Proteomes" id="UP000481153"/>
    </source>
</evidence>
<reference evidence="2 3" key="1">
    <citation type="submission" date="2019-07" db="EMBL/GenBank/DDBJ databases">
        <title>Genomics analysis of Aphanomyces spp. identifies a new class of oomycete effector associated with host adaptation.</title>
        <authorList>
            <person name="Gaulin E."/>
        </authorList>
    </citation>
    <scope>NUCLEOTIDE SEQUENCE [LARGE SCALE GENOMIC DNA]</scope>
    <source>
        <strain evidence="2 3">ATCC 201684</strain>
    </source>
</reference>
<protein>
    <submittedName>
        <fullName evidence="2">Uncharacterized protein</fullName>
    </submittedName>
</protein>